<evidence type="ECO:0000313" key="2">
    <source>
        <dbReference type="Proteomes" id="UP001500192"/>
    </source>
</evidence>
<dbReference type="EMBL" id="BAABIB010000011">
    <property type="protein sequence ID" value="GAA5152391.1"/>
    <property type="molecule type" value="Genomic_DNA"/>
</dbReference>
<reference evidence="2" key="1">
    <citation type="journal article" date="2019" name="Int. J. Syst. Evol. Microbiol.">
        <title>The Global Catalogue of Microorganisms (GCM) 10K type strain sequencing project: providing services to taxonomists for standard genome sequencing and annotation.</title>
        <authorList>
            <consortium name="The Broad Institute Genomics Platform"/>
            <consortium name="The Broad Institute Genome Sequencing Center for Infectious Disease"/>
            <person name="Wu L."/>
            <person name="Ma J."/>
        </authorList>
    </citation>
    <scope>NUCLEOTIDE SEQUENCE [LARGE SCALE GENOMIC DNA]</scope>
    <source>
        <strain evidence="2">JCM 18054</strain>
    </source>
</reference>
<sequence>MAAAGKPGEIRVRGPMVMWGLRRLVRERLGALYEPAFVDFVDRLPLTALSKVDNRACRRLPVTDPRARRWPGATAARSARPE</sequence>
<organism evidence="1 2">
    <name type="scientific">Amycolatopsis dongchuanensis</name>
    <dbReference type="NCBI Taxonomy" id="1070866"/>
    <lineage>
        <taxon>Bacteria</taxon>
        <taxon>Bacillati</taxon>
        <taxon>Actinomycetota</taxon>
        <taxon>Actinomycetes</taxon>
        <taxon>Pseudonocardiales</taxon>
        <taxon>Pseudonocardiaceae</taxon>
        <taxon>Amycolatopsis</taxon>
    </lineage>
</organism>
<dbReference type="SUPFAM" id="SSF56801">
    <property type="entry name" value="Acetyl-CoA synthetase-like"/>
    <property type="match status" value="1"/>
</dbReference>
<protein>
    <submittedName>
        <fullName evidence="1">Uncharacterized protein</fullName>
    </submittedName>
</protein>
<accession>A0ABP9PVT9</accession>
<name>A0ABP9PVT9_9PSEU</name>
<evidence type="ECO:0000313" key="1">
    <source>
        <dbReference type="EMBL" id="GAA5152391.1"/>
    </source>
</evidence>
<dbReference type="Gene3D" id="3.30.300.30">
    <property type="match status" value="1"/>
</dbReference>
<dbReference type="InterPro" id="IPR045851">
    <property type="entry name" value="AMP-bd_C_sf"/>
</dbReference>
<dbReference type="Proteomes" id="UP001500192">
    <property type="component" value="Unassembled WGS sequence"/>
</dbReference>
<proteinExistence type="predicted"/>
<keyword evidence="2" id="KW-1185">Reference proteome</keyword>
<comment type="caution">
    <text evidence="1">The sequence shown here is derived from an EMBL/GenBank/DDBJ whole genome shotgun (WGS) entry which is preliminary data.</text>
</comment>
<gene>
    <name evidence="1" type="ORF">GCM10023214_04260</name>
</gene>